<dbReference type="InterPro" id="IPR013858">
    <property type="entry name" value="Peptidase_M10B_C"/>
</dbReference>
<proteinExistence type="predicted"/>
<comment type="caution">
    <text evidence="6">The sequence shown here is derived from an EMBL/GenBank/DDBJ whole genome shotgun (WGS) entry which is preliminary data.</text>
</comment>
<dbReference type="Gene3D" id="2.60.40.2810">
    <property type="match status" value="1"/>
</dbReference>
<name>A0A7W2ITV3_9VIBR</name>
<evidence type="ECO:0000256" key="3">
    <source>
        <dbReference type="ARBA" id="ARBA00022737"/>
    </source>
</evidence>
<dbReference type="Gene3D" id="2.150.10.10">
    <property type="entry name" value="Serralysin-like metalloprotease, C-terminal"/>
    <property type="match status" value="1"/>
</dbReference>
<evidence type="ECO:0000313" key="6">
    <source>
        <dbReference type="EMBL" id="MBA5762936.1"/>
    </source>
</evidence>
<evidence type="ECO:0000313" key="7">
    <source>
        <dbReference type="Proteomes" id="UP000571701"/>
    </source>
</evidence>
<dbReference type="GO" id="GO:0005615">
    <property type="term" value="C:extracellular space"/>
    <property type="evidence" value="ECO:0007669"/>
    <property type="project" value="InterPro"/>
</dbReference>
<evidence type="ECO:0000256" key="4">
    <source>
        <dbReference type="SAM" id="MobiDB-lite"/>
    </source>
</evidence>
<accession>A0A7W2ITV3</accession>
<gene>
    <name evidence="6" type="ORF">H2O73_11310</name>
</gene>
<dbReference type="RefSeq" id="WP_182108959.1">
    <property type="nucleotide sequence ID" value="NZ_JACFYF010000006.1"/>
</dbReference>
<dbReference type="InterPro" id="IPR011049">
    <property type="entry name" value="Serralysin-like_metalloprot_C"/>
</dbReference>
<keyword evidence="7" id="KW-1185">Reference proteome</keyword>
<dbReference type="AlphaFoldDB" id="A0A7W2ITV3"/>
<sequence length="709" mass="75078">MGIANLIASINAIESQSLVIGLDGSVRLIQLGEKALPGELVINLDLTGNKSAEQLQADVQQVSADGDIIDVTQDIDNIISAIEQGEDPTLADPELAPAAGETQGSSLGLSGTIGRDGAESQAETLFVTEAGRTLEFSRTQSLSLFELLSSNQPPIIERDNITFDFKLTQGDMTLSGGNNEKWDEVDLSASFAGSPGANVTVNDDTGRLGISDGADRAGPVDQIQYDRESGTSEKLSIKLPSPATSGSFLVSRLFADEGEGTNNHESGSWVAKLNGVVVASGEFDGEDLGRGNRGEFDIDTGGFAFDEIVFSANEYSQGLQGDKDKDSSDYFVEGIEVEASNNFAVLETTDPSNPTSLEIPQSTIFSQLDYSNNQTYQLTASSLTNSAAGVVVIENGKIVFKASPGFIGSTTIEFEITDQDNNVQHGVINVEVKETPEPATVETLTAEQVAVSEGDDLLFTVELDKVTLSETTLAFQITSSGGDILNDIDLDKLTFTNGVKYTVNADGTGQLIVPESVGEFEVYLPTNDVGDGNREISLVIAGQESSSYLADDIKTLSHTDVATDDAELIIASDQDDVLDALGGNDILIGGLGNDVLIGGDGDDIFKWLDQTQTRNEHDIVSDFELGADKIDVSEILSDDMNLNTLLGSIDIVKQNDNSLNVTLPSDGGDSVSITLKNDAVAQFDIYQSGQISGDALNNLVADIFVNIPD</sequence>
<dbReference type="EMBL" id="JACFYF010000006">
    <property type="protein sequence ID" value="MBA5762936.1"/>
    <property type="molecule type" value="Genomic_DNA"/>
</dbReference>
<dbReference type="InterPro" id="IPR018511">
    <property type="entry name" value="Hemolysin-typ_Ca-bd_CS"/>
</dbReference>
<dbReference type="GO" id="GO:0005509">
    <property type="term" value="F:calcium ion binding"/>
    <property type="evidence" value="ECO:0007669"/>
    <property type="project" value="InterPro"/>
</dbReference>
<evidence type="ECO:0000256" key="2">
    <source>
        <dbReference type="ARBA" id="ARBA00022525"/>
    </source>
</evidence>
<dbReference type="Pfam" id="PF08548">
    <property type="entry name" value="Peptidase_M10_C"/>
    <property type="match status" value="1"/>
</dbReference>
<reference evidence="6 7" key="1">
    <citation type="submission" date="2020-07" db="EMBL/GenBank/DDBJ databases">
        <title>Vibrio marinisediminis sp. nov., isolated from marine sediment.</title>
        <authorList>
            <person name="Ji X."/>
        </authorList>
    </citation>
    <scope>NUCLEOTIDE SEQUENCE [LARGE SCALE GENOMIC DNA]</scope>
    <source>
        <strain evidence="6 7">404</strain>
    </source>
</reference>
<evidence type="ECO:0000259" key="5">
    <source>
        <dbReference type="Pfam" id="PF08548"/>
    </source>
</evidence>
<evidence type="ECO:0000256" key="1">
    <source>
        <dbReference type="ARBA" id="ARBA00004613"/>
    </source>
</evidence>
<keyword evidence="2" id="KW-0964">Secreted</keyword>
<dbReference type="PROSITE" id="PS00330">
    <property type="entry name" value="HEMOLYSIN_CALCIUM"/>
    <property type="match status" value="2"/>
</dbReference>
<organism evidence="6 7">
    <name type="scientific">Vibrio marinisediminis</name>
    <dbReference type="NCBI Taxonomy" id="2758441"/>
    <lineage>
        <taxon>Bacteria</taxon>
        <taxon>Pseudomonadati</taxon>
        <taxon>Pseudomonadota</taxon>
        <taxon>Gammaproteobacteria</taxon>
        <taxon>Vibrionales</taxon>
        <taxon>Vibrionaceae</taxon>
        <taxon>Vibrio</taxon>
    </lineage>
</organism>
<comment type="subcellular location">
    <subcellularLocation>
        <location evidence="1">Secreted</location>
    </subcellularLocation>
</comment>
<feature type="domain" description="Peptidase M10 serralysin C-terminal" evidence="5">
    <location>
        <begin position="588"/>
        <end position="642"/>
    </location>
</feature>
<dbReference type="Proteomes" id="UP000571701">
    <property type="component" value="Unassembled WGS sequence"/>
</dbReference>
<protein>
    <submittedName>
        <fullName evidence="6">M10 family metallopeptidase C-terminal domain-containing protein</fullName>
    </submittedName>
</protein>
<dbReference type="SUPFAM" id="SSF51120">
    <property type="entry name" value="beta-Roll"/>
    <property type="match status" value="1"/>
</dbReference>
<keyword evidence="3" id="KW-0677">Repeat</keyword>
<feature type="region of interest" description="Disordered" evidence="4">
    <location>
        <begin position="86"/>
        <end position="115"/>
    </location>
</feature>